<evidence type="ECO:0000256" key="8">
    <source>
        <dbReference type="ARBA" id="ARBA00022741"/>
    </source>
</evidence>
<dbReference type="NCBIfam" id="TIGR00653">
    <property type="entry name" value="GlnA"/>
    <property type="match status" value="1"/>
</dbReference>
<evidence type="ECO:0000256" key="11">
    <source>
        <dbReference type="PIRSR" id="PIRSR604809-1"/>
    </source>
</evidence>
<evidence type="ECO:0000256" key="2">
    <source>
        <dbReference type="ARBA" id="ARBA00009897"/>
    </source>
</evidence>
<evidence type="ECO:0000313" key="21">
    <source>
        <dbReference type="Proteomes" id="UP000276437"/>
    </source>
</evidence>
<dbReference type="Gene3D" id="3.30.590.10">
    <property type="entry name" value="Glutamine synthetase/guanido kinase, catalytic domain"/>
    <property type="match status" value="1"/>
</dbReference>
<evidence type="ECO:0000256" key="9">
    <source>
        <dbReference type="ARBA" id="ARBA00022840"/>
    </source>
</evidence>
<proteinExistence type="inferred from homology"/>
<dbReference type="GO" id="GO:0019740">
    <property type="term" value="P:nitrogen utilization"/>
    <property type="evidence" value="ECO:0007669"/>
    <property type="project" value="TreeGrafter"/>
</dbReference>
<dbReference type="InterPro" id="IPR014746">
    <property type="entry name" value="Gln_synth/guanido_kin_cat_dom"/>
</dbReference>
<feature type="binding site" evidence="11">
    <location>
        <position position="341"/>
    </location>
    <ligand>
        <name>L-glutamate</name>
        <dbReference type="ChEBI" id="CHEBI:29985"/>
    </ligand>
</feature>
<dbReference type="SUPFAM" id="SSF54368">
    <property type="entry name" value="Glutamine synthetase, N-terminal domain"/>
    <property type="match status" value="1"/>
</dbReference>
<gene>
    <name evidence="20" type="primary">glnA_1</name>
    <name evidence="20" type="ORF">MAMMFC1_01824</name>
</gene>
<evidence type="ECO:0000256" key="10">
    <source>
        <dbReference type="ARBA" id="ARBA00049436"/>
    </source>
</evidence>
<dbReference type="InterPro" id="IPR027302">
    <property type="entry name" value="Gln_synth_N_conserv_site"/>
</dbReference>
<evidence type="ECO:0000256" key="13">
    <source>
        <dbReference type="PIRSR" id="PIRSR604809-3"/>
    </source>
</evidence>
<feature type="binding site" evidence="12">
    <location>
        <position position="341"/>
    </location>
    <ligand>
        <name>ATP</name>
        <dbReference type="ChEBI" id="CHEBI:30616"/>
    </ligand>
</feature>
<reference evidence="20 21" key="1">
    <citation type="journal article" date="2018" name="Int. J. Syst. Evol. Microbiol.">
        <title>Methylomusa anaerophila gen. nov., sp. nov., an anaerobic methanol-utilizing bacterium isolated from a microbial fuel cell.</title>
        <authorList>
            <person name="Amano N."/>
            <person name="Yamamuro A."/>
            <person name="Miyahara M."/>
            <person name="Kouzuma A."/>
            <person name="Abe T."/>
            <person name="Watanabe K."/>
        </authorList>
    </citation>
    <scope>NUCLEOTIDE SEQUENCE [LARGE SCALE GENOMIC DNA]</scope>
    <source>
        <strain evidence="20 21">MMFC1</strain>
    </source>
</reference>
<feature type="binding site" evidence="11">
    <location>
        <position position="362"/>
    </location>
    <ligand>
        <name>L-glutamate</name>
        <dbReference type="ChEBI" id="CHEBI:29985"/>
    </ligand>
</feature>
<dbReference type="KEGG" id="mana:MAMMFC1_01824"/>
<evidence type="ECO:0000256" key="3">
    <source>
        <dbReference type="ARBA" id="ARBA00011354"/>
    </source>
</evidence>
<dbReference type="GO" id="GO:0005524">
    <property type="term" value="F:ATP binding"/>
    <property type="evidence" value="ECO:0007669"/>
    <property type="project" value="UniProtKB-KW"/>
</dbReference>
<feature type="binding site" evidence="13">
    <location>
        <position position="360"/>
    </location>
    <ligand>
        <name>Mg(2+)</name>
        <dbReference type="ChEBI" id="CHEBI:18420"/>
        <label>1</label>
    </ligand>
</feature>
<dbReference type="PROSITE" id="PS00180">
    <property type="entry name" value="GLNA_1"/>
    <property type="match status" value="1"/>
</dbReference>
<dbReference type="InterPro" id="IPR036651">
    <property type="entry name" value="Gln_synt_N_sf"/>
</dbReference>
<keyword evidence="13" id="KW-0479">Metal-binding</keyword>
<evidence type="ECO:0000256" key="1">
    <source>
        <dbReference type="ARBA" id="ARBA00004496"/>
    </source>
</evidence>
<dbReference type="PROSITE" id="PS51986">
    <property type="entry name" value="GS_BETA_GRASP"/>
    <property type="match status" value="1"/>
</dbReference>
<evidence type="ECO:0000256" key="5">
    <source>
        <dbReference type="ARBA" id="ARBA00021364"/>
    </source>
</evidence>
<comment type="subunit">
    <text evidence="3">Oligomer of 12 subunits arranged in the form of two hexagons.</text>
</comment>
<dbReference type="Pfam" id="PF03951">
    <property type="entry name" value="Gln-synt_N"/>
    <property type="match status" value="1"/>
</dbReference>
<dbReference type="Pfam" id="PF00120">
    <property type="entry name" value="Gln-synt_C"/>
    <property type="match status" value="1"/>
</dbReference>
<keyword evidence="7 17" id="KW-0436">Ligase</keyword>
<keyword evidence="6" id="KW-0963">Cytoplasm</keyword>
<sequence>MSMSPKDVVALAKTKGAKLVDYKFIDLPGIWQHKTVPIGEFDEKVFEEGSGFDGSSLRGFQGIEESDMLLIPDPNSVFIDPFMAVPTLSLICNVVSPDKTSYSRNPRYVAQKAEAYLQTLDFADTSYWGPECEFFLFDDVRYDLTQNGSFYKVDSVEAIWNTGRDESPNLGYKIRNKEGYLPVPPMDATHDIRSEIVLVLEELGIPVETHHHEVATGGQGEIGMRFDTLTAMADKVMLFKYVVKNVARRNNKVATFMPKPLFGDNGSGMHVHQSLWKGGQPTFFDENGYALLSQTALYYIGGLLKHAPALLAFTAPSVNSYKRLVPGYEAPVNIAFSARNRSAAIRIPMYSTNPKTKRIEFRPPDSSANPYLALAAMLMAGIDGIKNKIDPVKEGFGPLQVNIYELTGEEKTKVKSVPGSLVDALKALEADHDFLLQSGVFTQDLLETWIEYKYANEIDAVRLRPHPMEFKLYFDI</sequence>
<name>A0A348AJA5_9FIRM</name>
<dbReference type="GO" id="GO:0016020">
    <property type="term" value="C:membrane"/>
    <property type="evidence" value="ECO:0007669"/>
    <property type="project" value="TreeGrafter"/>
</dbReference>
<dbReference type="GO" id="GO:0006542">
    <property type="term" value="P:glutamine biosynthetic process"/>
    <property type="evidence" value="ECO:0007669"/>
    <property type="project" value="InterPro"/>
</dbReference>
<feature type="binding site" evidence="13">
    <location>
        <position position="133"/>
    </location>
    <ligand>
        <name>Mg(2+)</name>
        <dbReference type="ChEBI" id="CHEBI:18420"/>
        <label>1</label>
    </ligand>
</feature>
<organism evidence="20 21">
    <name type="scientific">Methylomusa anaerophila</name>
    <dbReference type="NCBI Taxonomy" id="1930071"/>
    <lineage>
        <taxon>Bacteria</taxon>
        <taxon>Bacillati</taxon>
        <taxon>Bacillota</taxon>
        <taxon>Negativicutes</taxon>
        <taxon>Selenomonadales</taxon>
        <taxon>Sporomusaceae</taxon>
        <taxon>Methylomusa</taxon>
    </lineage>
</organism>
<comment type="subcellular location">
    <subcellularLocation>
        <location evidence="1">Cytoplasm</location>
    </subcellularLocation>
</comment>
<evidence type="ECO:0000259" key="18">
    <source>
        <dbReference type="PROSITE" id="PS51986"/>
    </source>
</evidence>
<evidence type="ECO:0000256" key="12">
    <source>
        <dbReference type="PIRSR" id="PIRSR604809-2"/>
    </source>
</evidence>
<evidence type="ECO:0000256" key="17">
    <source>
        <dbReference type="RuleBase" id="RU004356"/>
    </source>
</evidence>
<comment type="catalytic activity">
    <reaction evidence="10 17">
        <text>L-glutamate + NH4(+) + ATP = L-glutamine + ADP + phosphate + H(+)</text>
        <dbReference type="Rhea" id="RHEA:16169"/>
        <dbReference type="ChEBI" id="CHEBI:15378"/>
        <dbReference type="ChEBI" id="CHEBI:28938"/>
        <dbReference type="ChEBI" id="CHEBI:29985"/>
        <dbReference type="ChEBI" id="CHEBI:30616"/>
        <dbReference type="ChEBI" id="CHEBI:43474"/>
        <dbReference type="ChEBI" id="CHEBI:58359"/>
        <dbReference type="ChEBI" id="CHEBI:456216"/>
        <dbReference type="EC" id="6.3.1.2"/>
    </reaction>
</comment>
<evidence type="ECO:0000256" key="4">
    <source>
        <dbReference type="ARBA" id="ARBA00012937"/>
    </source>
</evidence>
<feature type="binding site" evidence="12">
    <location>
        <position position="208"/>
    </location>
    <ligand>
        <name>ATP</name>
        <dbReference type="ChEBI" id="CHEBI:30616"/>
    </ligand>
</feature>
<feature type="binding site" evidence="12">
    <location>
        <position position="355"/>
    </location>
    <ligand>
        <name>ATP</name>
        <dbReference type="ChEBI" id="CHEBI:30616"/>
    </ligand>
</feature>
<feature type="binding site" evidence="13">
    <location>
        <position position="213"/>
    </location>
    <ligand>
        <name>Mg(2+)</name>
        <dbReference type="ChEBI" id="CHEBI:18420"/>
        <label>1</label>
    </ligand>
</feature>
<comment type="cofactor">
    <cofactor evidence="13">
        <name>Mg(2+)</name>
        <dbReference type="ChEBI" id="CHEBI:18420"/>
    </cofactor>
    <text evidence="13">Binds 2 Mg(2+) ions per subunit.</text>
</comment>
<dbReference type="RefSeq" id="WP_194085699.1">
    <property type="nucleotide sequence ID" value="NZ_AP018449.1"/>
</dbReference>
<dbReference type="GO" id="GO:0046872">
    <property type="term" value="F:metal ion binding"/>
    <property type="evidence" value="ECO:0007669"/>
    <property type="project" value="UniProtKB-KW"/>
</dbReference>
<dbReference type="InterPro" id="IPR008147">
    <property type="entry name" value="Gln_synt_N"/>
</dbReference>
<evidence type="ECO:0000256" key="7">
    <source>
        <dbReference type="ARBA" id="ARBA00022598"/>
    </source>
</evidence>
<dbReference type="Gene3D" id="3.10.20.70">
    <property type="entry name" value="Glutamine synthetase, N-terminal domain"/>
    <property type="match status" value="1"/>
</dbReference>
<feature type="domain" description="GS catalytic" evidence="19">
    <location>
        <begin position="106"/>
        <end position="476"/>
    </location>
</feature>
<feature type="binding site" evidence="11">
    <location>
        <begin position="265"/>
        <end position="266"/>
    </location>
    <ligand>
        <name>L-glutamate</name>
        <dbReference type="ChEBI" id="CHEBI:29985"/>
    </ligand>
</feature>
<dbReference type="EC" id="6.3.1.2" evidence="4 17"/>
<keyword evidence="9 12" id="KW-0067">ATP-binding</keyword>
<protein>
    <recommendedName>
        <fullName evidence="5 17">Glutamine synthetase</fullName>
        <ecNumber evidence="4 17">6.3.1.2</ecNumber>
    </recommendedName>
</protein>
<feature type="binding site" evidence="12">
    <location>
        <begin position="272"/>
        <end position="274"/>
    </location>
    <ligand>
        <name>ATP</name>
        <dbReference type="ChEBI" id="CHEBI:30616"/>
    </ligand>
</feature>
<dbReference type="SUPFAM" id="SSF55931">
    <property type="entry name" value="Glutamine synthetase/guanido kinase"/>
    <property type="match status" value="1"/>
</dbReference>
<keyword evidence="21" id="KW-1185">Reference proteome</keyword>
<dbReference type="GO" id="GO:0005737">
    <property type="term" value="C:cytoplasm"/>
    <property type="evidence" value="ECO:0007669"/>
    <property type="project" value="UniProtKB-SubCell"/>
</dbReference>
<dbReference type="GO" id="GO:0004356">
    <property type="term" value="F:glutamine synthetase activity"/>
    <property type="evidence" value="ECO:0007669"/>
    <property type="project" value="UniProtKB-EC"/>
</dbReference>
<dbReference type="EMBL" id="AP018449">
    <property type="protein sequence ID" value="BBB91153.1"/>
    <property type="molecule type" value="Genomic_DNA"/>
</dbReference>
<comment type="similarity">
    <text evidence="2 15 16">Belongs to the glutamine synthetase family.</text>
</comment>
<dbReference type="FunFam" id="3.30.590.10:FF:000001">
    <property type="entry name" value="Glutamine synthetase"/>
    <property type="match status" value="1"/>
</dbReference>
<evidence type="ECO:0000256" key="6">
    <source>
        <dbReference type="ARBA" id="ARBA00022490"/>
    </source>
</evidence>
<accession>A0A348AJA5</accession>
<feature type="binding site" evidence="11">
    <location>
        <position position="329"/>
    </location>
    <ligand>
        <name>L-glutamate</name>
        <dbReference type="ChEBI" id="CHEBI:29985"/>
    </ligand>
</feature>
<keyword evidence="13" id="KW-0460">Magnesium</keyword>
<keyword evidence="14" id="KW-0597">Phosphoprotein</keyword>
<dbReference type="InterPro" id="IPR004809">
    <property type="entry name" value="Gln_synth_I"/>
</dbReference>
<dbReference type="SMART" id="SM01230">
    <property type="entry name" value="Gln-synt_C"/>
    <property type="match status" value="1"/>
</dbReference>
<dbReference type="PROSITE" id="PS00181">
    <property type="entry name" value="GLNA_ATP"/>
    <property type="match status" value="1"/>
</dbReference>
<dbReference type="AlphaFoldDB" id="A0A348AJA5"/>
<keyword evidence="8 12" id="KW-0547">Nucleotide-binding</keyword>
<evidence type="ECO:0000256" key="14">
    <source>
        <dbReference type="PIRSR" id="PIRSR604809-50"/>
    </source>
</evidence>
<evidence type="ECO:0000256" key="15">
    <source>
        <dbReference type="PROSITE-ProRule" id="PRU01330"/>
    </source>
</evidence>
<dbReference type="Proteomes" id="UP000276437">
    <property type="component" value="Chromosome"/>
</dbReference>
<dbReference type="InterPro" id="IPR008146">
    <property type="entry name" value="Gln_synth_cat_dom"/>
</dbReference>
<feature type="binding site" evidence="11">
    <location>
        <position position="323"/>
    </location>
    <ligand>
        <name>L-glutamate</name>
        <dbReference type="ChEBI" id="CHEBI:29985"/>
    </ligand>
</feature>
<feature type="modified residue" description="O-AMP-tyrosine" evidence="14">
    <location>
        <position position="404"/>
    </location>
</feature>
<feature type="binding site" evidence="13">
    <location>
        <position position="221"/>
    </location>
    <ligand>
        <name>Mg(2+)</name>
        <dbReference type="ChEBI" id="CHEBI:18420"/>
        <label>1</label>
    </ligand>
</feature>
<evidence type="ECO:0000259" key="19">
    <source>
        <dbReference type="PROSITE" id="PS51987"/>
    </source>
</evidence>
<feature type="domain" description="GS beta-grasp" evidence="18">
    <location>
        <begin position="15"/>
        <end position="99"/>
    </location>
</feature>
<dbReference type="InterPro" id="IPR027303">
    <property type="entry name" value="Gln_synth_gly_rich_site"/>
</dbReference>
<dbReference type="PANTHER" id="PTHR43407:SF1">
    <property type="entry name" value="LENGSIN"/>
    <property type="match status" value="1"/>
</dbReference>
<feature type="binding site" evidence="13">
    <location>
        <position position="131"/>
    </location>
    <ligand>
        <name>Mg(2+)</name>
        <dbReference type="ChEBI" id="CHEBI:18420"/>
        <label>1</label>
    </ligand>
</feature>
<dbReference type="PANTHER" id="PTHR43407">
    <property type="entry name" value="GLUTAMINE SYNTHETASE"/>
    <property type="match status" value="1"/>
</dbReference>
<evidence type="ECO:0000313" key="20">
    <source>
        <dbReference type="EMBL" id="BBB91153.1"/>
    </source>
</evidence>
<evidence type="ECO:0000256" key="16">
    <source>
        <dbReference type="RuleBase" id="RU000384"/>
    </source>
</evidence>
<feature type="binding site" evidence="13">
    <location>
        <position position="270"/>
    </location>
    <ligand>
        <name>Mg(2+)</name>
        <dbReference type="ChEBI" id="CHEBI:18420"/>
        <label>1</label>
    </ligand>
</feature>
<dbReference type="PROSITE" id="PS51987">
    <property type="entry name" value="GS_CATALYTIC"/>
    <property type="match status" value="1"/>
</dbReference>